<gene>
    <name evidence="1" type="ORF">ENSA7_38950</name>
</gene>
<dbReference type="OrthoDB" id="9834070at2"/>
<evidence type="ECO:0000313" key="2">
    <source>
        <dbReference type="Proteomes" id="UP000238823"/>
    </source>
</evidence>
<dbReference type="AlphaFoldDB" id="A0A2S9YMN1"/>
<dbReference type="EMBL" id="PVNL01000076">
    <property type="protein sequence ID" value="PRQ06349.1"/>
    <property type="molecule type" value="Genomic_DNA"/>
</dbReference>
<reference evidence="1 2" key="1">
    <citation type="submission" date="2018-03" db="EMBL/GenBank/DDBJ databases">
        <title>Draft Genome Sequences of the Obligatory Marine Myxobacteria Enhygromyxa salina SWB007.</title>
        <authorList>
            <person name="Poehlein A."/>
            <person name="Moghaddam J.A."/>
            <person name="Harms H."/>
            <person name="Alanjari M."/>
            <person name="Koenig G.M."/>
            <person name="Daniel R."/>
            <person name="Schaeberle T.F."/>
        </authorList>
    </citation>
    <scope>NUCLEOTIDE SEQUENCE [LARGE SCALE GENOMIC DNA]</scope>
    <source>
        <strain evidence="1 2">SWB007</strain>
    </source>
</reference>
<evidence type="ECO:0000313" key="1">
    <source>
        <dbReference type="EMBL" id="PRQ06349.1"/>
    </source>
</evidence>
<accession>A0A2S9YMN1</accession>
<name>A0A2S9YMN1_9BACT</name>
<comment type="caution">
    <text evidence="1">The sequence shown here is derived from an EMBL/GenBank/DDBJ whole genome shotgun (WGS) entry which is preliminary data.</text>
</comment>
<proteinExistence type="predicted"/>
<protein>
    <submittedName>
        <fullName evidence="1">Uncharacterized protein</fullName>
    </submittedName>
</protein>
<organism evidence="1 2">
    <name type="scientific">Enhygromyxa salina</name>
    <dbReference type="NCBI Taxonomy" id="215803"/>
    <lineage>
        <taxon>Bacteria</taxon>
        <taxon>Pseudomonadati</taxon>
        <taxon>Myxococcota</taxon>
        <taxon>Polyangia</taxon>
        <taxon>Nannocystales</taxon>
        <taxon>Nannocystaceae</taxon>
        <taxon>Enhygromyxa</taxon>
    </lineage>
</organism>
<sequence length="230" mass="24034">MGLEHSVRAGGPAGFVGLFAALGLGGCEARDSCEGLRTFDSPPEPTASDTAPPTVLDGDWIGAGVLELQFSKPLSVGAAPDPTRFALLGWGAQVQSYGSSCYVQTRYSALAVGYYRSSVADVWVAPEDPSLLRLRMSNTAAACRTVADIVAEGVLLVYADAQFEGAGPKLLDAEGDAVPDLGPQWAIPRWESCIDDDGYYGGYYCGYALNQTAVGHLPALNVLAPIPCPS</sequence>
<dbReference type="Proteomes" id="UP000238823">
    <property type="component" value="Unassembled WGS sequence"/>
</dbReference>
<dbReference type="RefSeq" id="WP_106090861.1">
    <property type="nucleotide sequence ID" value="NZ_PVNL01000076.1"/>
</dbReference>